<evidence type="ECO:0008006" key="3">
    <source>
        <dbReference type="Google" id="ProtNLM"/>
    </source>
</evidence>
<protein>
    <recommendedName>
        <fullName evidence="3">Tryptophan synthase beta chain-like PALP domain-containing protein</fullName>
    </recommendedName>
</protein>
<dbReference type="InterPro" id="IPR036052">
    <property type="entry name" value="TrpB-like_PALP_sf"/>
</dbReference>
<organism evidence="1 2">
    <name type="scientific">Nocardiopsis exhalans</name>
    <dbReference type="NCBI Taxonomy" id="163604"/>
    <lineage>
        <taxon>Bacteria</taxon>
        <taxon>Bacillati</taxon>
        <taxon>Actinomycetota</taxon>
        <taxon>Actinomycetes</taxon>
        <taxon>Streptosporangiales</taxon>
        <taxon>Nocardiopsidaceae</taxon>
        <taxon>Nocardiopsis</taxon>
    </lineage>
</organism>
<dbReference type="Proteomes" id="UP001055940">
    <property type="component" value="Chromosome"/>
</dbReference>
<evidence type="ECO:0000313" key="2">
    <source>
        <dbReference type="Proteomes" id="UP001055940"/>
    </source>
</evidence>
<reference evidence="1" key="1">
    <citation type="submission" date="2022-06" db="EMBL/GenBank/DDBJ databases">
        <authorList>
            <person name="Ping M."/>
        </authorList>
    </citation>
    <scope>NUCLEOTIDE SEQUENCE</scope>
    <source>
        <strain evidence="1">JCM11759T</strain>
    </source>
</reference>
<dbReference type="Gene3D" id="3.40.50.1100">
    <property type="match status" value="1"/>
</dbReference>
<proteinExistence type="predicted"/>
<keyword evidence="2" id="KW-1185">Reference proteome</keyword>
<evidence type="ECO:0000313" key="1">
    <source>
        <dbReference type="EMBL" id="USY21766.1"/>
    </source>
</evidence>
<sequence length="264" mass="28121">MTSILLARAQAVPDFTPTLTPVEEHGGVLVKREDAWSRGGASGAKARALFSVADGAAGLLSAGARISPQLERAALVAQALGIPARLHTGWGKVTPETSVAVSTGAELFRHRPGRLSVIRARYRADAERLAPMGWACVPFGMEHPTYLQQVSEQASRLPWTRRIVVPVGSGMTLAAILRGLNAAGNPSPVLGVRVGGDPTRLLNWYSPRWEGRASLIDAEDSFDTAVGNVLGNLRLDPHYEAKTLPFLQEGDLLWAVGVRASALP</sequence>
<accession>A0ABY5DBN8</accession>
<name>A0ABY5DBN8_9ACTN</name>
<gene>
    <name evidence="1" type="ORF">NE857_09245</name>
</gene>
<dbReference type="RefSeq" id="WP_254420605.1">
    <property type="nucleotide sequence ID" value="NZ_BAAAJB010000058.1"/>
</dbReference>
<dbReference type="SUPFAM" id="SSF53686">
    <property type="entry name" value="Tryptophan synthase beta subunit-like PLP-dependent enzymes"/>
    <property type="match status" value="1"/>
</dbReference>
<dbReference type="EMBL" id="CP099837">
    <property type="protein sequence ID" value="USY21766.1"/>
    <property type="molecule type" value="Genomic_DNA"/>
</dbReference>